<reference evidence="2 3" key="1">
    <citation type="journal article" date="2016" name="Genome Biol. Evol.">
        <title>Divergent and convergent evolution of fungal pathogenicity.</title>
        <authorList>
            <person name="Shang Y."/>
            <person name="Xiao G."/>
            <person name="Zheng P."/>
            <person name="Cen K."/>
            <person name="Zhan S."/>
            <person name="Wang C."/>
        </authorList>
    </citation>
    <scope>NUCLEOTIDE SEQUENCE [LARGE SCALE GENOMIC DNA]</scope>
    <source>
        <strain evidence="2 3">RCEF 2490</strain>
    </source>
</reference>
<sequence length="260" mass="29759">MFRGAFGLHSLPRQAGTPQNMASPPAWTGLWRRMFGAKAAQRAALRADQHHHHHYRTISQLNKLRGWQSANRAGSKFAQIHRRGFHFSFWRRNTTQNGPSEKLTIRQKLRRLSKEYGWSAVGVYLGLSVLDFPFCFLLVRIVGAETIGKVEHYVVSNVKQLIPESIRQKWHEWWHVIKDAETEKLGNDHISDKVEMAGWGVKQAQEQHAEEASLGTQLALAYAIHKSFIFLRVPLTAAVTPKVVKVLRSWGWNIGKRASR</sequence>
<dbReference type="Pfam" id="PF06916">
    <property type="entry name" value="FAM210A-B_dom"/>
    <property type="match status" value="1"/>
</dbReference>
<gene>
    <name evidence="2" type="ORF">AAL_00084</name>
</gene>
<protein>
    <submittedName>
        <fullName evidence="2">Peptide alpha-N-acetyltransferase</fullName>
    </submittedName>
</protein>
<dbReference type="OrthoDB" id="426386at2759"/>
<accession>A0A166UJN9</accession>
<proteinExistence type="predicted"/>
<comment type="caution">
    <text evidence="2">The sequence shown here is derived from an EMBL/GenBank/DDBJ whole genome shotgun (WGS) entry which is preliminary data.</text>
</comment>
<dbReference type="Proteomes" id="UP000078544">
    <property type="component" value="Unassembled WGS sequence"/>
</dbReference>
<dbReference type="EMBL" id="AZGY01000001">
    <property type="protein sequence ID" value="OAA32619.1"/>
    <property type="molecule type" value="Genomic_DNA"/>
</dbReference>
<evidence type="ECO:0000313" key="3">
    <source>
        <dbReference type="Proteomes" id="UP000078544"/>
    </source>
</evidence>
<dbReference type="GO" id="GO:0016740">
    <property type="term" value="F:transferase activity"/>
    <property type="evidence" value="ECO:0007669"/>
    <property type="project" value="UniProtKB-KW"/>
</dbReference>
<keyword evidence="3" id="KW-1185">Reference proteome</keyword>
<dbReference type="GO" id="GO:0005739">
    <property type="term" value="C:mitochondrion"/>
    <property type="evidence" value="ECO:0007669"/>
    <property type="project" value="TreeGrafter"/>
</dbReference>
<feature type="domain" description="DUF1279" evidence="1">
    <location>
        <begin position="107"/>
        <end position="241"/>
    </location>
</feature>
<organism evidence="2 3">
    <name type="scientific">Moelleriella libera RCEF 2490</name>
    <dbReference type="NCBI Taxonomy" id="1081109"/>
    <lineage>
        <taxon>Eukaryota</taxon>
        <taxon>Fungi</taxon>
        <taxon>Dikarya</taxon>
        <taxon>Ascomycota</taxon>
        <taxon>Pezizomycotina</taxon>
        <taxon>Sordariomycetes</taxon>
        <taxon>Hypocreomycetidae</taxon>
        <taxon>Hypocreales</taxon>
        <taxon>Clavicipitaceae</taxon>
        <taxon>Moelleriella</taxon>
    </lineage>
</organism>
<dbReference type="PANTHER" id="PTHR21377">
    <property type="entry name" value="PROTEIN FAM210B, MITOCHONDRIAL"/>
    <property type="match status" value="1"/>
</dbReference>
<dbReference type="InterPro" id="IPR009688">
    <property type="entry name" value="FAM210A/B-like_dom"/>
</dbReference>
<evidence type="ECO:0000313" key="2">
    <source>
        <dbReference type="EMBL" id="OAA32619.1"/>
    </source>
</evidence>
<dbReference type="STRING" id="1081109.A0A166UJN9"/>
<dbReference type="PANTHER" id="PTHR21377:SF0">
    <property type="entry name" value="PROTEIN FAM210B, MITOCHONDRIAL"/>
    <property type="match status" value="1"/>
</dbReference>
<evidence type="ECO:0000259" key="1">
    <source>
        <dbReference type="Pfam" id="PF06916"/>
    </source>
</evidence>
<keyword evidence="2" id="KW-0808">Transferase</keyword>
<name>A0A166UJN9_9HYPO</name>
<dbReference type="InterPro" id="IPR045866">
    <property type="entry name" value="FAM210A/B-like"/>
</dbReference>
<dbReference type="AlphaFoldDB" id="A0A166UJN9"/>